<evidence type="ECO:0000256" key="6">
    <source>
        <dbReference type="SAM" id="Phobius"/>
    </source>
</evidence>
<accession>A0ABZ0HSY1</accession>
<keyword evidence="3 6" id="KW-0812">Transmembrane</keyword>
<evidence type="ECO:0000256" key="4">
    <source>
        <dbReference type="ARBA" id="ARBA00022989"/>
    </source>
</evidence>
<reference evidence="7 8" key="1">
    <citation type="submission" date="2023-10" db="EMBL/GenBank/DDBJ databases">
        <title>Novel methanotroph of the genus Methylocapsa from a subarctic wetland.</title>
        <authorList>
            <person name="Belova S.E."/>
            <person name="Oshkin I.Y."/>
            <person name="Miroshnikov K."/>
            <person name="Dedysh S.N."/>
        </authorList>
    </citation>
    <scope>NUCLEOTIDE SEQUENCE [LARGE SCALE GENOMIC DNA]</scope>
    <source>
        <strain evidence="7 8">RX1</strain>
    </source>
</reference>
<feature type="transmembrane region" description="Helical" evidence="6">
    <location>
        <begin position="71"/>
        <end position="89"/>
    </location>
</feature>
<evidence type="ECO:0000256" key="1">
    <source>
        <dbReference type="ARBA" id="ARBA00004141"/>
    </source>
</evidence>
<dbReference type="Pfam" id="PF03741">
    <property type="entry name" value="TerC"/>
    <property type="match status" value="1"/>
</dbReference>
<feature type="transmembrane region" description="Helical" evidence="6">
    <location>
        <begin position="200"/>
        <end position="217"/>
    </location>
</feature>
<gene>
    <name evidence="7" type="ORF">RZS28_01475</name>
</gene>
<evidence type="ECO:0000256" key="2">
    <source>
        <dbReference type="ARBA" id="ARBA00007511"/>
    </source>
</evidence>
<organism evidence="7 8">
    <name type="scientific">Methylocapsa polymorpha</name>
    <dbReference type="NCBI Taxonomy" id="3080828"/>
    <lineage>
        <taxon>Bacteria</taxon>
        <taxon>Pseudomonadati</taxon>
        <taxon>Pseudomonadota</taxon>
        <taxon>Alphaproteobacteria</taxon>
        <taxon>Hyphomicrobiales</taxon>
        <taxon>Beijerinckiaceae</taxon>
        <taxon>Methylocapsa</taxon>
    </lineage>
</organism>
<keyword evidence="8" id="KW-1185">Reference proteome</keyword>
<dbReference type="RefSeq" id="WP_407339455.1">
    <property type="nucleotide sequence ID" value="NZ_CP136862.1"/>
</dbReference>
<feature type="transmembrane region" description="Helical" evidence="6">
    <location>
        <begin position="6"/>
        <end position="32"/>
    </location>
</feature>
<dbReference type="PANTHER" id="PTHR30238:SF4">
    <property type="entry name" value="SLL1022 PROTEIN"/>
    <property type="match status" value="1"/>
</dbReference>
<dbReference type="InterPro" id="IPR022301">
    <property type="entry name" value="Integral_membrane_YjbE"/>
</dbReference>
<dbReference type="PANTHER" id="PTHR30238">
    <property type="entry name" value="MEMBRANE BOUND PREDICTED REDOX MODULATOR"/>
    <property type="match status" value="1"/>
</dbReference>
<keyword evidence="4 6" id="KW-1133">Transmembrane helix</keyword>
<sequence>MDSGAAALLIPLLEIIWIDILLSGDNAVVIALACRSLPPHQRRWGILLGSGAAVLLRVVFTFLAVELLALPLVKIAGGMLLLWIAIRLVDEEEEEEIQPANTLWASIRIIVVADAVMSLDNVMAIAAAAKGSDLLVIFGLALSIPLIVFGSTLLLSLLNRYPALIWAGAALLGWIAGELIGADPNLVAWLRPRAPGLEVWGAPAGALFVLAAAWMWGQLRAAAKRA</sequence>
<evidence type="ECO:0000313" key="8">
    <source>
        <dbReference type="Proteomes" id="UP001626536"/>
    </source>
</evidence>
<dbReference type="NCBIfam" id="TIGR03717">
    <property type="entry name" value="R_switched_YjbE"/>
    <property type="match status" value="1"/>
</dbReference>
<keyword evidence="5 6" id="KW-0472">Membrane</keyword>
<feature type="transmembrane region" description="Helical" evidence="6">
    <location>
        <begin position="135"/>
        <end position="156"/>
    </location>
</feature>
<evidence type="ECO:0000256" key="3">
    <source>
        <dbReference type="ARBA" id="ARBA00022692"/>
    </source>
</evidence>
<dbReference type="Proteomes" id="UP001626536">
    <property type="component" value="Chromosome"/>
</dbReference>
<protein>
    <submittedName>
        <fullName evidence="7">TerC family protein</fullName>
    </submittedName>
</protein>
<name>A0ABZ0HSY1_9HYPH</name>
<feature type="transmembrane region" description="Helical" evidence="6">
    <location>
        <begin position="109"/>
        <end position="129"/>
    </location>
</feature>
<evidence type="ECO:0000313" key="7">
    <source>
        <dbReference type="EMBL" id="WOJ90011.1"/>
    </source>
</evidence>
<proteinExistence type="inferred from homology"/>
<evidence type="ECO:0000256" key="5">
    <source>
        <dbReference type="ARBA" id="ARBA00023136"/>
    </source>
</evidence>
<feature type="transmembrane region" description="Helical" evidence="6">
    <location>
        <begin position="163"/>
        <end position="180"/>
    </location>
</feature>
<dbReference type="InterPro" id="IPR005496">
    <property type="entry name" value="Integral_membrane_TerC"/>
</dbReference>
<feature type="transmembrane region" description="Helical" evidence="6">
    <location>
        <begin position="44"/>
        <end position="65"/>
    </location>
</feature>
<comment type="similarity">
    <text evidence="2">Belongs to the TerC family.</text>
</comment>
<comment type="subcellular location">
    <subcellularLocation>
        <location evidence="1">Membrane</location>
        <topology evidence="1">Multi-pass membrane protein</topology>
    </subcellularLocation>
</comment>
<dbReference type="EMBL" id="CP136862">
    <property type="protein sequence ID" value="WOJ90011.1"/>
    <property type="molecule type" value="Genomic_DNA"/>
</dbReference>